<accession>M1N1L7</accession>
<evidence type="ECO:0000313" key="5">
    <source>
        <dbReference type="Proteomes" id="UP000011728"/>
    </source>
</evidence>
<dbReference type="InterPro" id="IPR050680">
    <property type="entry name" value="YpeA/RimI_acetyltransf"/>
</dbReference>
<dbReference type="PROSITE" id="PS51186">
    <property type="entry name" value="GNAT"/>
    <property type="match status" value="2"/>
</dbReference>
<keyword evidence="2" id="KW-0012">Acyltransferase</keyword>
<evidence type="ECO:0000256" key="2">
    <source>
        <dbReference type="ARBA" id="ARBA00023315"/>
    </source>
</evidence>
<dbReference type="PATRIC" id="fig|931276.5.peg.3643"/>
<dbReference type="SUPFAM" id="SSF55729">
    <property type="entry name" value="Acyl-CoA N-acyltransferases (Nat)"/>
    <property type="match status" value="2"/>
</dbReference>
<feature type="domain" description="N-acetyltransferase" evidence="3">
    <location>
        <begin position="14"/>
        <end position="152"/>
    </location>
</feature>
<organism evidence="4 5">
    <name type="scientific">Clostridium saccharoperbutylacetonicum N1-4(HMT)</name>
    <dbReference type="NCBI Taxonomy" id="931276"/>
    <lineage>
        <taxon>Bacteria</taxon>
        <taxon>Bacillati</taxon>
        <taxon>Bacillota</taxon>
        <taxon>Clostridia</taxon>
        <taxon>Eubacteriales</taxon>
        <taxon>Clostridiaceae</taxon>
        <taxon>Clostridium</taxon>
    </lineage>
</organism>
<dbReference type="HOGENOM" id="CLU_070012_1_1_9"/>
<proteinExistence type="predicted"/>
<dbReference type="STRING" id="36745.CLSAP_33940"/>
<dbReference type="Gene3D" id="3.40.630.30">
    <property type="match status" value="2"/>
</dbReference>
<protein>
    <submittedName>
        <fullName evidence="4">GCN5-related N-acetyltransferase</fullName>
    </submittedName>
</protein>
<feature type="domain" description="N-acetyltransferase" evidence="3">
    <location>
        <begin position="161"/>
        <end position="293"/>
    </location>
</feature>
<dbReference type="InterPro" id="IPR000182">
    <property type="entry name" value="GNAT_dom"/>
</dbReference>
<evidence type="ECO:0000313" key="4">
    <source>
        <dbReference type="EMBL" id="AGF57377.1"/>
    </source>
</evidence>
<dbReference type="EMBL" id="CP004121">
    <property type="protein sequence ID" value="AGF57377.1"/>
    <property type="molecule type" value="Genomic_DNA"/>
</dbReference>
<dbReference type="InterPro" id="IPR016181">
    <property type="entry name" value="Acyl_CoA_acyltransferase"/>
</dbReference>
<dbReference type="Pfam" id="PF00583">
    <property type="entry name" value="Acetyltransf_1"/>
    <property type="match status" value="1"/>
</dbReference>
<gene>
    <name evidence="4" type="ORF">Cspa_c36160</name>
</gene>
<dbReference type="PANTHER" id="PTHR43420:SF12">
    <property type="entry name" value="N-ACETYLTRANSFERASE DOMAIN-CONTAINING PROTEIN"/>
    <property type="match status" value="1"/>
</dbReference>
<dbReference type="PANTHER" id="PTHR43420">
    <property type="entry name" value="ACETYLTRANSFERASE"/>
    <property type="match status" value="1"/>
</dbReference>
<reference evidence="4 5" key="1">
    <citation type="submission" date="2013-02" db="EMBL/GenBank/DDBJ databases">
        <title>Genome sequence of Clostridium saccharoperbutylacetonicum N1-4(HMT).</title>
        <authorList>
            <person name="Poehlein A."/>
            <person name="Daniel R."/>
        </authorList>
    </citation>
    <scope>NUCLEOTIDE SEQUENCE [LARGE SCALE GENOMIC DNA]</scope>
    <source>
        <strain evidence="5">N1-4(HMT)</strain>
    </source>
</reference>
<keyword evidence="5" id="KW-1185">Reference proteome</keyword>
<dbReference type="GO" id="GO:0016747">
    <property type="term" value="F:acyltransferase activity, transferring groups other than amino-acyl groups"/>
    <property type="evidence" value="ECO:0007669"/>
    <property type="project" value="InterPro"/>
</dbReference>
<dbReference type="Proteomes" id="UP000011728">
    <property type="component" value="Chromosome"/>
</dbReference>
<sequence length="293" mass="33859">MQEINQKIIIKQYLMEKEYKELKELEEIIKLVDKVNLKLELDYKLELNNISVCGTERINEFLYYEDGVLVSYLGISCFGGNVAELNGMTHPKWRRKGKFKKLFELAKNECINRNFKKILLLTDGISDSGKEFIKAVGGQYDFTEYGMELLKQTSLKNEITINLRKAEESDNLEIARQDLIYFSDKEDVENVEEIEEDKIRIETANIIELNNITIGKIHIKYDDNSAFILGFGILPEFRGKGFGKTALKEALKIIKERNISNVGLDVAAKNKRALNLYKSCGFEEKSTMDYYKI</sequence>
<name>M1N1L7_9CLOT</name>
<keyword evidence="1 4" id="KW-0808">Transferase</keyword>
<dbReference type="eggNOG" id="COG0456">
    <property type="taxonomic scope" value="Bacteria"/>
</dbReference>
<dbReference type="RefSeq" id="WP_015393693.1">
    <property type="nucleotide sequence ID" value="NC_020291.1"/>
</dbReference>
<dbReference type="AlphaFoldDB" id="M1N1L7"/>
<dbReference type="CDD" id="cd04301">
    <property type="entry name" value="NAT_SF"/>
    <property type="match status" value="2"/>
</dbReference>
<evidence type="ECO:0000259" key="3">
    <source>
        <dbReference type="PROSITE" id="PS51186"/>
    </source>
</evidence>
<evidence type="ECO:0000256" key="1">
    <source>
        <dbReference type="ARBA" id="ARBA00022679"/>
    </source>
</evidence>
<dbReference type="OrthoDB" id="7163760at2"/>
<dbReference type="KEGG" id="csr:Cspa_c36160"/>